<comment type="caution">
    <text evidence="2">The sequence shown here is derived from an EMBL/GenBank/DDBJ whole genome shotgun (WGS) entry which is preliminary data.</text>
</comment>
<evidence type="ECO:0000313" key="3">
    <source>
        <dbReference type="Proteomes" id="UP000602057"/>
    </source>
</evidence>
<protein>
    <submittedName>
        <fullName evidence="2">Cation-transporting P-type ATPase</fullName>
    </submittedName>
</protein>
<dbReference type="SUPFAM" id="SSF81660">
    <property type="entry name" value="Metal cation-transporting ATPase, ATP-binding domain N"/>
    <property type="match status" value="1"/>
</dbReference>
<name>A0A8J6UML8_9FLAO</name>
<reference evidence="2" key="1">
    <citation type="journal article" date="2013" name="Int. J. Syst. Evol. Microbiol.">
        <title>Aestuariibaculum suncheonense gen. nov., sp. nov., a marine bacterium of the family Flavobacteriaceae isolated from a tidal flat and emended descriptions of the genera Gaetbulibacter and Tamlana.</title>
        <authorList>
            <person name="Jeong S.H."/>
            <person name="Park M.S."/>
            <person name="Jin H.M."/>
            <person name="Lee K."/>
            <person name="Park W."/>
            <person name="Jeon C.O."/>
        </authorList>
    </citation>
    <scope>NUCLEOTIDE SEQUENCE</scope>
    <source>
        <strain evidence="2">SC17</strain>
    </source>
</reference>
<dbReference type="PANTHER" id="PTHR48085">
    <property type="entry name" value="CADMIUM/ZINC-TRANSPORTING ATPASE HMA2-RELATED"/>
    <property type="match status" value="1"/>
</dbReference>
<dbReference type="Gene3D" id="3.40.1110.10">
    <property type="entry name" value="Calcium-transporting ATPase, cytoplasmic domain N"/>
    <property type="match status" value="1"/>
</dbReference>
<feature type="non-terminal residue" evidence="2">
    <location>
        <position position="84"/>
    </location>
</feature>
<proteinExistence type="inferred from homology"/>
<evidence type="ECO:0000256" key="1">
    <source>
        <dbReference type="ARBA" id="ARBA00006024"/>
    </source>
</evidence>
<dbReference type="GO" id="GO:0015086">
    <property type="term" value="F:cadmium ion transmembrane transporter activity"/>
    <property type="evidence" value="ECO:0007669"/>
    <property type="project" value="TreeGrafter"/>
</dbReference>
<dbReference type="Proteomes" id="UP000602057">
    <property type="component" value="Unassembled WGS sequence"/>
</dbReference>
<dbReference type="AlphaFoldDB" id="A0A8J6UML8"/>
<gene>
    <name evidence="2" type="ORF">ICJ84_16665</name>
</gene>
<comment type="similarity">
    <text evidence="1">Belongs to the cation transport ATPase (P-type) (TC 3.A.3) family. Type IB subfamily.</text>
</comment>
<reference evidence="2" key="2">
    <citation type="submission" date="2020-09" db="EMBL/GenBank/DDBJ databases">
        <authorList>
            <person name="Wu Z."/>
        </authorList>
    </citation>
    <scope>NUCLEOTIDE SEQUENCE</scope>
    <source>
        <strain evidence="2">SC17</strain>
    </source>
</reference>
<dbReference type="PANTHER" id="PTHR48085:SF5">
    <property type="entry name" value="CADMIUM_ZINC-TRANSPORTING ATPASE HMA4-RELATED"/>
    <property type="match status" value="1"/>
</dbReference>
<sequence>LTKGIPAVTDIVTYGRNENELMTITAASEKGSQHPLASAIMRKAEENGLKFNEVTVEDFQSITGKGVKAKINNEMYYVGSPNLF</sequence>
<dbReference type="InterPro" id="IPR023299">
    <property type="entry name" value="ATPase_P-typ_cyto_dom_N"/>
</dbReference>
<dbReference type="EMBL" id="JACVXC010000044">
    <property type="protein sequence ID" value="MBD0837061.1"/>
    <property type="molecule type" value="Genomic_DNA"/>
</dbReference>
<accession>A0A8J6UML8</accession>
<dbReference type="GO" id="GO:0016020">
    <property type="term" value="C:membrane"/>
    <property type="evidence" value="ECO:0007669"/>
    <property type="project" value="TreeGrafter"/>
</dbReference>
<dbReference type="GO" id="GO:0000166">
    <property type="term" value="F:nucleotide binding"/>
    <property type="evidence" value="ECO:0007669"/>
    <property type="project" value="InterPro"/>
</dbReference>
<organism evidence="2 3">
    <name type="scientific">Aestuariibaculum suncheonense</name>
    <dbReference type="NCBI Taxonomy" id="1028745"/>
    <lineage>
        <taxon>Bacteria</taxon>
        <taxon>Pseudomonadati</taxon>
        <taxon>Bacteroidota</taxon>
        <taxon>Flavobacteriia</taxon>
        <taxon>Flavobacteriales</taxon>
        <taxon>Flavobacteriaceae</taxon>
    </lineage>
</organism>
<feature type="non-terminal residue" evidence="2">
    <location>
        <position position="1"/>
    </location>
</feature>
<evidence type="ECO:0000313" key="2">
    <source>
        <dbReference type="EMBL" id="MBD0837061.1"/>
    </source>
</evidence>
<keyword evidence="3" id="KW-1185">Reference proteome</keyword>
<dbReference type="InterPro" id="IPR051014">
    <property type="entry name" value="Cation_Transport_ATPase_IB"/>
</dbReference>